<name>A0A1F7WA48_9BACT</name>
<dbReference type="InterPro" id="IPR013025">
    <property type="entry name" value="Ribosomal_uL23-like"/>
</dbReference>
<evidence type="ECO:0000256" key="2">
    <source>
        <dbReference type="ARBA" id="ARBA00022980"/>
    </source>
</evidence>
<dbReference type="Pfam" id="PF00276">
    <property type="entry name" value="Ribosomal_L23"/>
    <property type="match status" value="1"/>
</dbReference>
<dbReference type="GO" id="GO:0003735">
    <property type="term" value="F:structural constituent of ribosome"/>
    <property type="evidence" value="ECO:0007669"/>
    <property type="project" value="InterPro"/>
</dbReference>
<comment type="function">
    <text evidence="4">One of the early assembly proteins it binds 23S rRNA. One of the proteins that surrounds the polypeptide exit tunnel on the outside of the ribosome. Forms the main docking site for trigger factor binding to the ribosome.</text>
</comment>
<dbReference type="HAMAP" id="MF_01369_B">
    <property type="entry name" value="Ribosomal_uL23_B"/>
    <property type="match status" value="1"/>
</dbReference>
<evidence type="ECO:0000256" key="3">
    <source>
        <dbReference type="ARBA" id="ARBA00023274"/>
    </source>
</evidence>
<comment type="caution">
    <text evidence="5">The sequence shown here is derived from an EMBL/GenBank/DDBJ whole genome shotgun (WGS) entry which is preliminary data.</text>
</comment>
<keyword evidence="2 4" id="KW-0689">Ribosomal protein</keyword>
<evidence type="ECO:0000313" key="5">
    <source>
        <dbReference type="EMBL" id="OGL99067.1"/>
    </source>
</evidence>
<dbReference type="Proteomes" id="UP000176501">
    <property type="component" value="Unassembled WGS sequence"/>
</dbReference>
<comment type="subunit">
    <text evidence="4">Part of the 50S ribosomal subunit. Contacts protein L29, and trigger factor when it is bound to the ribosome.</text>
</comment>
<evidence type="ECO:0000313" key="6">
    <source>
        <dbReference type="Proteomes" id="UP000176501"/>
    </source>
</evidence>
<keyword evidence="4" id="KW-0694">RNA-binding</keyword>
<keyword evidence="4" id="KW-0699">rRNA-binding</keyword>
<comment type="similarity">
    <text evidence="1 4">Belongs to the universal ribosomal protein uL23 family.</text>
</comment>
<dbReference type="GO" id="GO:0019843">
    <property type="term" value="F:rRNA binding"/>
    <property type="evidence" value="ECO:0007669"/>
    <property type="project" value="UniProtKB-UniRule"/>
</dbReference>
<dbReference type="Gene3D" id="3.30.70.330">
    <property type="match status" value="1"/>
</dbReference>
<dbReference type="GO" id="GO:0006412">
    <property type="term" value="P:translation"/>
    <property type="evidence" value="ECO:0007669"/>
    <property type="project" value="UniProtKB-UniRule"/>
</dbReference>
<keyword evidence="3 4" id="KW-0687">Ribonucleoprotein</keyword>
<dbReference type="InterPro" id="IPR012678">
    <property type="entry name" value="Ribosomal_uL23/eL15/eS24_sf"/>
</dbReference>
<dbReference type="SUPFAM" id="SSF54189">
    <property type="entry name" value="Ribosomal proteins S24e, L23 and L15e"/>
    <property type="match status" value="1"/>
</dbReference>
<evidence type="ECO:0000256" key="1">
    <source>
        <dbReference type="ARBA" id="ARBA00006700"/>
    </source>
</evidence>
<dbReference type="NCBIfam" id="NF004363">
    <property type="entry name" value="PRK05738.2-4"/>
    <property type="match status" value="1"/>
</dbReference>
<dbReference type="EMBL" id="MGFE01000011">
    <property type="protein sequence ID" value="OGL99067.1"/>
    <property type="molecule type" value="Genomic_DNA"/>
</dbReference>
<dbReference type="GO" id="GO:1990904">
    <property type="term" value="C:ribonucleoprotein complex"/>
    <property type="evidence" value="ECO:0007669"/>
    <property type="project" value="UniProtKB-KW"/>
</dbReference>
<reference evidence="5 6" key="1">
    <citation type="journal article" date="2016" name="Nat. Commun.">
        <title>Thousands of microbial genomes shed light on interconnected biogeochemical processes in an aquifer system.</title>
        <authorList>
            <person name="Anantharaman K."/>
            <person name="Brown C.T."/>
            <person name="Hug L.A."/>
            <person name="Sharon I."/>
            <person name="Castelle C.J."/>
            <person name="Probst A.J."/>
            <person name="Thomas B.C."/>
            <person name="Singh A."/>
            <person name="Wilkins M.J."/>
            <person name="Karaoz U."/>
            <person name="Brodie E.L."/>
            <person name="Williams K.H."/>
            <person name="Hubbard S.S."/>
            <person name="Banfield J.F."/>
        </authorList>
    </citation>
    <scope>NUCLEOTIDE SEQUENCE [LARGE SCALE GENOMIC DNA]</scope>
</reference>
<accession>A0A1F7WA48</accession>
<dbReference type="AlphaFoldDB" id="A0A1F7WA48"/>
<sequence length="96" mass="10456">MSTDLSGTIVRPLVTEKAAIIAHVGQYSFLVAPNANRVAVRAAIKAMYGVIPTSVNIQRVRGKFVRFGRTVGQRSDWKKAIVTLPKGKTIDVYEGV</sequence>
<dbReference type="InterPro" id="IPR012677">
    <property type="entry name" value="Nucleotide-bd_a/b_plait_sf"/>
</dbReference>
<gene>
    <name evidence="4" type="primary">rplW</name>
    <name evidence="5" type="ORF">A2304_02705</name>
</gene>
<evidence type="ECO:0000256" key="4">
    <source>
        <dbReference type="HAMAP-Rule" id="MF_01369"/>
    </source>
</evidence>
<proteinExistence type="inferred from homology"/>
<dbReference type="GO" id="GO:0005840">
    <property type="term" value="C:ribosome"/>
    <property type="evidence" value="ECO:0007669"/>
    <property type="project" value="UniProtKB-KW"/>
</dbReference>
<protein>
    <recommendedName>
        <fullName evidence="4">Large ribosomal subunit protein uL23</fullName>
    </recommendedName>
</protein>
<organism evidence="5 6">
    <name type="scientific">Candidatus Uhrbacteria bacterium RIFOXYB2_FULL_57_15</name>
    <dbReference type="NCBI Taxonomy" id="1802422"/>
    <lineage>
        <taxon>Bacteria</taxon>
        <taxon>Candidatus Uhriibacteriota</taxon>
    </lineage>
</organism>